<reference evidence="1" key="1">
    <citation type="submission" date="2018-05" db="EMBL/GenBank/DDBJ databases">
        <authorList>
            <person name="Lanie J.A."/>
            <person name="Ng W.-L."/>
            <person name="Kazmierczak K.M."/>
            <person name="Andrzejewski T.M."/>
            <person name="Davidsen T.M."/>
            <person name="Wayne K.J."/>
            <person name="Tettelin H."/>
            <person name="Glass J.I."/>
            <person name="Rusch D."/>
            <person name="Podicherti R."/>
            <person name="Tsui H.-C.T."/>
            <person name="Winkler M.E."/>
        </authorList>
    </citation>
    <scope>NUCLEOTIDE SEQUENCE</scope>
</reference>
<evidence type="ECO:0008006" key="2">
    <source>
        <dbReference type="Google" id="ProtNLM"/>
    </source>
</evidence>
<name>A0A382M1A8_9ZZZZ</name>
<sequence length="340" mass="40063">MVMTRQADWRLLDDDALLERRINTFALRIEGTPMEPCVAQLHEELAARGLAFQPPVHIGDEWFCPEDIPAIFVPFYLCEERLRKLERKIILEVEGGTREECMRLLRHEAGHAYSYAYRLQRRRKWQQHFGLASQEYPETYRPRKHSRSFVIHLDDWYAQAHPDEDWAETFAVWLAPGVKWRARYKGWPALRKLEYVDELMRSLEGKPPLVPPRLRVGEYSGLNKKLKTYFKRKRREFAESFPDFYDRDLHKLFSVSLQDGHVPATLLLRQNKRGIINSICHWTGEPKYRVSELLDDLTERTDELGLGADPADSELPLSLASFITSLVMNHRFTGRFKHTR</sequence>
<dbReference type="EMBL" id="UINC01089662">
    <property type="protein sequence ID" value="SVC40941.1"/>
    <property type="molecule type" value="Genomic_DNA"/>
</dbReference>
<protein>
    <recommendedName>
        <fullName evidence="2">Zinc-binding metallo-peptidase</fullName>
    </recommendedName>
</protein>
<feature type="non-terminal residue" evidence="1">
    <location>
        <position position="340"/>
    </location>
</feature>
<proteinExistence type="predicted"/>
<organism evidence="1">
    <name type="scientific">marine metagenome</name>
    <dbReference type="NCBI Taxonomy" id="408172"/>
    <lineage>
        <taxon>unclassified sequences</taxon>
        <taxon>metagenomes</taxon>
        <taxon>ecological metagenomes</taxon>
    </lineage>
</organism>
<dbReference type="AlphaFoldDB" id="A0A382M1A8"/>
<dbReference type="Gene3D" id="3.40.390.70">
    <property type="match status" value="1"/>
</dbReference>
<dbReference type="Pfam" id="PF15887">
    <property type="entry name" value="Peptidase_Mx"/>
    <property type="match status" value="1"/>
</dbReference>
<evidence type="ECO:0000313" key="1">
    <source>
        <dbReference type="EMBL" id="SVC40941.1"/>
    </source>
</evidence>
<accession>A0A382M1A8</accession>
<gene>
    <name evidence="1" type="ORF">METZ01_LOCUS293795</name>
</gene>
<dbReference type="InterPro" id="IPR031321">
    <property type="entry name" value="UCP012641"/>
</dbReference>